<proteinExistence type="predicted"/>
<feature type="region of interest" description="Disordered" evidence="1">
    <location>
        <begin position="58"/>
        <end position="78"/>
    </location>
</feature>
<protein>
    <submittedName>
        <fullName evidence="2">Uncharacterized protein</fullName>
    </submittedName>
</protein>
<dbReference type="Proteomes" id="UP000235881">
    <property type="component" value="Unassembled WGS sequence"/>
</dbReference>
<name>A0A8E2U1Y1_9GAMM</name>
<gene>
    <name evidence="2" type="ORF">CXK95_06665</name>
</gene>
<sequence>MNREARLSLASKGLLGAAVVTLIMGAKQPMDEPLSQQQPDAAERIQLYDAQPSEITLTGRAPQSLDLHQPRSEQRWVF</sequence>
<accession>A0A8E2U1Y1</accession>
<feature type="compositionally biased region" description="Basic and acidic residues" evidence="1">
    <location>
        <begin position="68"/>
        <end position="78"/>
    </location>
</feature>
<comment type="caution">
    <text evidence="2">The sequence shown here is derived from an EMBL/GenBank/DDBJ whole genome shotgun (WGS) entry which is preliminary data.</text>
</comment>
<evidence type="ECO:0000313" key="2">
    <source>
        <dbReference type="EMBL" id="PNF77365.1"/>
    </source>
</evidence>
<dbReference type="EMBL" id="POUK01000002">
    <property type="protein sequence ID" value="PNF77365.1"/>
    <property type="molecule type" value="Genomic_DNA"/>
</dbReference>
<evidence type="ECO:0000313" key="3">
    <source>
        <dbReference type="Proteomes" id="UP000235881"/>
    </source>
</evidence>
<evidence type="ECO:0000256" key="1">
    <source>
        <dbReference type="SAM" id="MobiDB-lite"/>
    </source>
</evidence>
<dbReference type="AlphaFoldDB" id="A0A8E2U1Y1"/>
<keyword evidence="3" id="KW-1185">Reference proteome</keyword>
<dbReference type="RefSeq" id="WP_003286804.1">
    <property type="nucleotide sequence ID" value="NZ_CP065721.1"/>
</dbReference>
<organism evidence="2 3">
    <name type="scientific">Stutzerimonas degradans</name>
    <dbReference type="NCBI Taxonomy" id="2968968"/>
    <lineage>
        <taxon>Bacteria</taxon>
        <taxon>Pseudomonadati</taxon>
        <taxon>Pseudomonadota</taxon>
        <taxon>Gammaproteobacteria</taxon>
        <taxon>Pseudomonadales</taxon>
        <taxon>Pseudomonadaceae</taxon>
        <taxon>Stutzerimonas</taxon>
    </lineage>
</organism>
<reference evidence="2 3" key="1">
    <citation type="submission" date="2018-01" db="EMBL/GenBank/DDBJ databases">
        <title>Denitrification phenotypes of diverse strains of Pseudomonas stutzeri.</title>
        <authorList>
            <person name="Milligan D.A."/>
            <person name="Bergaust L."/>
            <person name="Bakken L.R."/>
            <person name="Frostegard A."/>
        </authorList>
    </citation>
    <scope>NUCLEOTIDE SEQUENCE [LARGE SCALE GENOMIC DNA]</scope>
    <source>
        <strain evidence="2 3">DSM 50238</strain>
    </source>
</reference>